<dbReference type="PROSITE" id="PS51257">
    <property type="entry name" value="PROKAR_LIPOPROTEIN"/>
    <property type="match status" value="1"/>
</dbReference>
<reference key="2">
    <citation type="submission" date="2011-04" db="EMBL/GenBank/DDBJ databases">
        <title>Complete sequence of chromosome of Haliscomenobacter hydrossis DSM 1100.</title>
        <authorList>
            <consortium name="US DOE Joint Genome Institute (JGI-PGF)"/>
            <person name="Lucas S."/>
            <person name="Han J."/>
            <person name="Lapidus A."/>
            <person name="Bruce D."/>
            <person name="Goodwin L."/>
            <person name="Pitluck S."/>
            <person name="Peters L."/>
            <person name="Kyrpides N."/>
            <person name="Mavromatis K."/>
            <person name="Ivanova N."/>
            <person name="Ovchinnikova G."/>
            <person name="Pagani I."/>
            <person name="Daligault H."/>
            <person name="Detter J.C."/>
            <person name="Han C."/>
            <person name="Land M."/>
            <person name="Hauser L."/>
            <person name="Markowitz V."/>
            <person name="Cheng J.-F."/>
            <person name="Hugenholtz P."/>
            <person name="Woyke T."/>
            <person name="Wu D."/>
            <person name="Verbarg S."/>
            <person name="Frueling A."/>
            <person name="Brambilla E."/>
            <person name="Klenk H.-P."/>
            <person name="Eisen J.A."/>
        </authorList>
    </citation>
    <scope>NUCLEOTIDE SEQUENCE</scope>
    <source>
        <strain>DSM 1100</strain>
    </source>
</reference>
<reference evidence="1 2" key="1">
    <citation type="journal article" date="2011" name="Stand. Genomic Sci.">
        <title>Complete genome sequence of Haliscomenobacter hydrossis type strain (O).</title>
        <authorList>
            <consortium name="US DOE Joint Genome Institute (JGI-PGF)"/>
            <person name="Daligault H."/>
            <person name="Lapidus A."/>
            <person name="Zeytun A."/>
            <person name="Nolan M."/>
            <person name="Lucas S."/>
            <person name="Del Rio T.G."/>
            <person name="Tice H."/>
            <person name="Cheng J.F."/>
            <person name="Tapia R."/>
            <person name="Han C."/>
            <person name="Goodwin L."/>
            <person name="Pitluck S."/>
            <person name="Liolios K."/>
            <person name="Pagani I."/>
            <person name="Ivanova N."/>
            <person name="Huntemann M."/>
            <person name="Mavromatis K."/>
            <person name="Mikhailova N."/>
            <person name="Pati A."/>
            <person name="Chen A."/>
            <person name="Palaniappan K."/>
            <person name="Land M."/>
            <person name="Hauser L."/>
            <person name="Brambilla E.M."/>
            <person name="Rohde M."/>
            <person name="Verbarg S."/>
            <person name="Goker M."/>
            <person name="Bristow J."/>
            <person name="Eisen J.A."/>
            <person name="Markowitz V."/>
            <person name="Hugenholtz P."/>
            <person name="Kyrpides N.C."/>
            <person name="Klenk H.P."/>
            <person name="Woyke T."/>
        </authorList>
    </citation>
    <scope>NUCLEOTIDE SEQUENCE [LARGE SCALE GENOMIC DNA]</scope>
    <source>
        <strain evidence="2">ATCC 27775 / DSM 1100 / LMG 10767 / O</strain>
    </source>
</reference>
<evidence type="ECO:0008006" key="3">
    <source>
        <dbReference type="Google" id="ProtNLM"/>
    </source>
</evidence>
<evidence type="ECO:0000313" key="1">
    <source>
        <dbReference type="EMBL" id="AEE50120.1"/>
    </source>
</evidence>
<dbReference type="STRING" id="760192.Halhy_2239"/>
<proteinExistence type="predicted"/>
<organism evidence="1 2">
    <name type="scientific">Haliscomenobacter hydrossis (strain ATCC 27775 / DSM 1100 / LMG 10767 / O)</name>
    <dbReference type="NCBI Taxonomy" id="760192"/>
    <lineage>
        <taxon>Bacteria</taxon>
        <taxon>Pseudomonadati</taxon>
        <taxon>Bacteroidota</taxon>
        <taxon>Saprospiria</taxon>
        <taxon>Saprospirales</taxon>
        <taxon>Haliscomenobacteraceae</taxon>
        <taxon>Haliscomenobacter</taxon>
    </lineage>
</organism>
<dbReference type="AlphaFoldDB" id="F4KT50"/>
<accession>F4KT50</accession>
<dbReference type="Proteomes" id="UP000008461">
    <property type="component" value="Chromosome"/>
</dbReference>
<dbReference type="RefSeq" id="WP_013764672.1">
    <property type="nucleotide sequence ID" value="NC_015510.1"/>
</dbReference>
<protein>
    <recommendedName>
        <fullName evidence="3">Lipoprotein</fullName>
    </recommendedName>
</protein>
<dbReference type="EMBL" id="CP002691">
    <property type="protein sequence ID" value="AEE50120.1"/>
    <property type="molecule type" value="Genomic_DNA"/>
</dbReference>
<dbReference type="HOGENOM" id="CLU_1213435_0_0_10"/>
<dbReference type="KEGG" id="hhy:Halhy_2239"/>
<evidence type="ECO:0000313" key="2">
    <source>
        <dbReference type="Proteomes" id="UP000008461"/>
    </source>
</evidence>
<keyword evidence="2" id="KW-1185">Reference proteome</keyword>
<name>F4KT50_HALH1</name>
<sequence length="228" mass="25145">MHKILYSTSFAALLILSACRLSETKEALPKQTVDLFVRYLQPEKEYKAEAILLEGDSLPLAKSIRFANGIRFIDKEMNETQVTENLLRYSTQFGGEYASQASFVFRDKSGNTYTIPLSMEPLGDIEVTMPSEPDGQMNLNISSGGVLKPDENLVLVLTDRSGQASTVTIEGPSTSGTYALSMVLFGNPVKGNAELYLVKKQLRNEQKGKLTVHLVEELYSASLVVKVP</sequence>
<gene>
    <name evidence="1" type="ordered locus">Halhy_2239</name>
</gene>